<evidence type="ECO:0000313" key="3">
    <source>
        <dbReference type="Proteomes" id="UP000509510"/>
    </source>
</evidence>
<keyword evidence="1" id="KW-1133">Transmembrane helix</keyword>
<organism evidence="2 3">
    <name type="scientific">Talaromyces rugulosus</name>
    <name type="common">Penicillium rugulosum</name>
    <dbReference type="NCBI Taxonomy" id="121627"/>
    <lineage>
        <taxon>Eukaryota</taxon>
        <taxon>Fungi</taxon>
        <taxon>Dikarya</taxon>
        <taxon>Ascomycota</taxon>
        <taxon>Pezizomycotina</taxon>
        <taxon>Eurotiomycetes</taxon>
        <taxon>Eurotiomycetidae</taxon>
        <taxon>Eurotiales</taxon>
        <taxon>Trichocomaceae</taxon>
        <taxon>Talaromyces</taxon>
        <taxon>Talaromyces sect. Islandici</taxon>
    </lineage>
</organism>
<dbReference type="KEGG" id="trg:TRUGW13939_08240"/>
<feature type="transmembrane region" description="Helical" evidence="1">
    <location>
        <begin position="28"/>
        <end position="46"/>
    </location>
</feature>
<dbReference type="PANTHER" id="PTHR36205">
    <property type="entry name" value="CHROMOSOME 19, WHOLE GENOME SHOTGUN SEQUENCE"/>
    <property type="match status" value="1"/>
</dbReference>
<name>A0A7H8R415_TALRU</name>
<dbReference type="EMBL" id="CP055901">
    <property type="protein sequence ID" value="QKX61094.1"/>
    <property type="molecule type" value="Genomic_DNA"/>
</dbReference>
<keyword evidence="3" id="KW-1185">Reference proteome</keyword>
<keyword evidence="1" id="KW-0472">Membrane</keyword>
<dbReference type="GeneID" id="55995729"/>
<dbReference type="InterPro" id="IPR021822">
    <property type="entry name" value="DUF3405"/>
</dbReference>
<accession>A0A7H8R415</accession>
<reference evidence="3" key="1">
    <citation type="submission" date="2020-06" db="EMBL/GenBank/DDBJ databases">
        <title>A chromosome-scale genome assembly of Talaromyces rugulosus W13939.</title>
        <authorList>
            <person name="Wang B."/>
            <person name="Guo L."/>
            <person name="Ye K."/>
            <person name="Wang L."/>
        </authorList>
    </citation>
    <scope>NUCLEOTIDE SEQUENCE [LARGE SCALE GENOMIC DNA]</scope>
    <source>
        <strain evidence="3">W13939</strain>
    </source>
</reference>
<dbReference type="AlphaFoldDB" id="A0A7H8R415"/>
<dbReference type="OrthoDB" id="3353407at2759"/>
<protein>
    <submittedName>
        <fullName evidence="2">Uncharacterized protein</fullName>
    </submittedName>
</protein>
<dbReference type="Proteomes" id="UP000509510">
    <property type="component" value="Chromosome IV"/>
</dbReference>
<dbReference type="PANTHER" id="PTHR36205:SF2">
    <property type="entry name" value="MAJOR FACILITATOR SUPERFAMILY TRANSPORTER"/>
    <property type="match status" value="1"/>
</dbReference>
<evidence type="ECO:0000313" key="2">
    <source>
        <dbReference type="EMBL" id="QKX61094.1"/>
    </source>
</evidence>
<dbReference type="RefSeq" id="XP_035347269.1">
    <property type="nucleotide sequence ID" value="XM_035491376.1"/>
</dbReference>
<sequence>MTFVTRIGTFINASASGLASTMSARTGLRSFLSLAIFFVIFVVAYAELDSAEGDRLGWEFWKLKDDELREQENDQHSFADIKVGYKSPQQRYLEEAKKVSSQFKDVKSTFPTLKLADNYTSPYLFEDPRTSIQQSEIAKSSKIYRPYPRYNSDEWKRTHRGAFVPCVGPRGKKLDQSLDDSVSVYLGAPAGFPAPSFGSYEAVGLDGQLSYDRYGRYSAYGFGEDDPNQDWIRPAKVDWNKVNWGQLQQECVHANAGRFNTTAPNEGSGLAAWFQHKAKPSNLLNQDIRPETRTAILIRSYTDKVYSENDKQVIRSMVQELSLQSGGEYEVFLLVHVKDDNVPIYQKEVYEKVLNDNIPQEFWNMTILWSMPMVSERYNKLDPKVMNVHQSQWLPIQHFVLEYPEFDFVWNWEIDTRYIGHHYEFAEAIASFGRKQPRRGIWERAERFYIPELHGDFDNGFRNHVAKNGGPGIWGHLGYEADEDKLPKPKGPVPPVPRPEMDDYKWGVGEEADWVGFLPVFNPQNTDWILRDDVFGYLGKETPRRSTIITHSRISRRVILTMDDENLNGRHIGSEMAPQTIALLHGYKVTYAPHPIWSDKPLSATRMDRWFNSGVNGKSGSTKDSPFSWGREQRFKDLSWYYRCNLPGRLYWNLLGWEKESTGGEKYEKQHGRVVLPAMFFHPIKDVTPDSDSTHYDLPT</sequence>
<dbReference type="Pfam" id="PF11885">
    <property type="entry name" value="DUF3405"/>
    <property type="match status" value="1"/>
</dbReference>
<keyword evidence="1" id="KW-0812">Transmembrane</keyword>
<proteinExistence type="predicted"/>
<evidence type="ECO:0000256" key="1">
    <source>
        <dbReference type="SAM" id="Phobius"/>
    </source>
</evidence>
<gene>
    <name evidence="2" type="ORF">TRUGW13939_08240</name>
</gene>